<dbReference type="Pfam" id="PF08282">
    <property type="entry name" value="Hydrolase_3"/>
    <property type="match status" value="1"/>
</dbReference>
<dbReference type="GO" id="GO:0050308">
    <property type="term" value="F:sugar-phosphatase activity"/>
    <property type="evidence" value="ECO:0007669"/>
    <property type="project" value="UniProtKB-EC"/>
</dbReference>
<dbReference type="Gene3D" id="3.30.1240.10">
    <property type="match status" value="1"/>
</dbReference>
<dbReference type="InterPro" id="IPR000150">
    <property type="entry name" value="Cof"/>
</dbReference>
<dbReference type="GO" id="GO:0005829">
    <property type="term" value="C:cytosol"/>
    <property type="evidence" value="ECO:0007669"/>
    <property type="project" value="TreeGrafter"/>
</dbReference>
<reference evidence="3" key="1">
    <citation type="submission" date="2023-06" db="EMBL/GenBank/DDBJ databases">
        <authorList>
            <person name="Polev D.E."/>
            <person name="Saitova A.T."/>
            <person name="Bogumilchik E.A."/>
            <person name="Kokorina G.I."/>
            <person name="Voskresenskaia E.A."/>
        </authorList>
    </citation>
    <scope>NUCLEOTIDE SEQUENCE</scope>
    <source>
        <strain evidence="3">2145 StPb PI</strain>
    </source>
</reference>
<dbReference type="PANTHER" id="PTHR10000">
    <property type="entry name" value="PHOSPHOSERINE PHOSPHATASE"/>
    <property type="match status" value="1"/>
</dbReference>
<dbReference type="EC" id="3.1.3.23" evidence="3"/>
<organism evidence="3 4">
    <name type="scientific">Yersinia nurmii</name>
    <dbReference type="NCBI Taxonomy" id="685706"/>
    <lineage>
        <taxon>Bacteria</taxon>
        <taxon>Pseudomonadati</taxon>
        <taxon>Pseudomonadota</taxon>
        <taxon>Gammaproteobacteria</taxon>
        <taxon>Enterobacterales</taxon>
        <taxon>Yersiniaceae</taxon>
        <taxon>Yersinia</taxon>
    </lineage>
</organism>
<dbReference type="NCBIfam" id="TIGR00099">
    <property type="entry name" value="Cof-subfamily"/>
    <property type="match status" value="1"/>
</dbReference>
<dbReference type="Gene3D" id="3.40.50.1000">
    <property type="entry name" value="HAD superfamily/HAD-like"/>
    <property type="match status" value="1"/>
</dbReference>
<dbReference type="CDD" id="cd07516">
    <property type="entry name" value="HAD_Pase"/>
    <property type="match status" value="1"/>
</dbReference>
<evidence type="ECO:0000256" key="2">
    <source>
        <dbReference type="ARBA" id="ARBA00022801"/>
    </source>
</evidence>
<comment type="caution">
    <text evidence="3">The sequence shown here is derived from an EMBL/GenBank/DDBJ whole genome shotgun (WGS) entry which is preliminary data.</text>
</comment>
<dbReference type="PROSITE" id="PS01229">
    <property type="entry name" value="COF_2"/>
    <property type="match status" value="1"/>
</dbReference>
<dbReference type="SFLD" id="SFLDG01140">
    <property type="entry name" value="C2.B:_Phosphomannomutase_and_P"/>
    <property type="match status" value="1"/>
</dbReference>
<protein>
    <submittedName>
        <fullName evidence="3">Sugar-phosphatase</fullName>
        <ecNumber evidence="3">3.1.3.23</ecNumber>
    </submittedName>
</protein>
<dbReference type="InterPro" id="IPR023214">
    <property type="entry name" value="HAD_sf"/>
</dbReference>
<proteinExistence type="predicted"/>
<gene>
    <name evidence="3" type="primary">yidA</name>
    <name evidence="3" type="ORF">QVN42_05845</name>
</gene>
<evidence type="ECO:0000313" key="4">
    <source>
        <dbReference type="Proteomes" id="UP001167864"/>
    </source>
</evidence>
<dbReference type="NCBIfam" id="NF007806">
    <property type="entry name" value="PRK10513.1"/>
    <property type="match status" value="1"/>
</dbReference>
<dbReference type="PROSITE" id="PS01228">
    <property type="entry name" value="COF_1"/>
    <property type="match status" value="1"/>
</dbReference>
<dbReference type="NCBIfam" id="TIGR01484">
    <property type="entry name" value="HAD-SF-IIB"/>
    <property type="match status" value="1"/>
</dbReference>
<name>A0AAW7JW58_9GAMM</name>
<dbReference type="GO" id="GO:0000287">
    <property type="term" value="F:magnesium ion binding"/>
    <property type="evidence" value="ECO:0007669"/>
    <property type="project" value="UniProtKB-ARBA"/>
</dbReference>
<dbReference type="RefSeq" id="WP_289817737.1">
    <property type="nucleotide sequence ID" value="NZ_JAUEHU010000004.1"/>
</dbReference>
<dbReference type="InterPro" id="IPR036412">
    <property type="entry name" value="HAD-like_sf"/>
</dbReference>
<evidence type="ECO:0000256" key="1">
    <source>
        <dbReference type="ARBA" id="ARBA00022723"/>
    </source>
</evidence>
<dbReference type="AlphaFoldDB" id="A0AAW7JW58"/>
<evidence type="ECO:0000313" key="3">
    <source>
        <dbReference type="EMBL" id="MDN0086923.1"/>
    </source>
</evidence>
<dbReference type="SFLD" id="SFLDG01144">
    <property type="entry name" value="C2.B.4:_PGP_Like"/>
    <property type="match status" value="1"/>
</dbReference>
<accession>A0AAW7JW58</accession>
<dbReference type="EMBL" id="JAUEHU010000004">
    <property type="protein sequence ID" value="MDN0086923.1"/>
    <property type="molecule type" value="Genomic_DNA"/>
</dbReference>
<keyword evidence="1" id="KW-0479">Metal-binding</keyword>
<sequence length="272" mass="30332">MAIELIAIDMDGTLLNGLHQITPRVKQAIEAAQQKGVVVVLATGRPYIGVTQYLRELNMENSNDYCISNNGALVQKASTGECVLQETLSFDDYLYFEAMARQLGVHFHAFDYNTLYTANKDISKYTIHETVLTGIPLKYRSVSEMDPTMRFPKVMMIDEPELLDRAIAQIPAEVFDKFTIMKSSPYFLEILSKRVDKGAGVRMLAEHLGIAQENVMTLGDQSNDYAMIEYAGLGVAMGNAIPELKEIAQYVTATNEEDGVALAIEKFVLNQR</sequence>
<dbReference type="SUPFAM" id="SSF56784">
    <property type="entry name" value="HAD-like"/>
    <property type="match status" value="1"/>
</dbReference>
<dbReference type="InterPro" id="IPR006379">
    <property type="entry name" value="HAD-SF_hydro_IIB"/>
</dbReference>
<dbReference type="Proteomes" id="UP001167864">
    <property type="component" value="Unassembled WGS sequence"/>
</dbReference>
<dbReference type="PANTHER" id="PTHR10000:SF8">
    <property type="entry name" value="HAD SUPERFAMILY HYDROLASE-LIKE, TYPE 3"/>
    <property type="match status" value="1"/>
</dbReference>
<dbReference type="SFLD" id="SFLDS00003">
    <property type="entry name" value="Haloacid_Dehalogenase"/>
    <property type="match status" value="1"/>
</dbReference>
<keyword evidence="2 3" id="KW-0378">Hydrolase</keyword>